<accession>X1K9T5</accession>
<dbReference type="AlphaFoldDB" id="X1K9T5"/>
<organism evidence="1">
    <name type="scientific">marine sediment metagenome</name>
    <dbReference type="NCBI Taxonomy" id="412755"/>
    <lineage>
        <taxon>unclassified sequences</taxon>
        <taxon>metagenomes</taxon>
        <taxon>ecological metagenomes</taxon>
    </lineage>
</organism>
<dbReference type="EMBL" id="BARU01038657">
    <property type="protein sequence ID" value="GAH86964.1"/>
    <property type="molecule type" value="Genomic_DNA"/>
</dbReference>
<name>X1K9T5_9ZZZZ</name>
<comment type="caution">
    <text evidence="1">The sequence shown here is derived from an EMBL/GenBank/DDBJ whole genome shotgun (WGS) entry which is preliminary data.</text>
</comment>
<feature type="non-terminal residue" evidence="1">
    <location>
        <position position="1"/>
    </location>
</feature>
<gene>
    <name evidence="1" type="ORF">S03H2_60039</name>
</gene>
<evidence type="ECO:0000313" key="1">
    <source>
        <dbReference type="EMBL" id="GAH86964.1"/>
    </source>
</evidence>
<reference evidence="1" key="1">
    <citation type="journal article" date="2014" name="Front. Microbiol.">
        <title>High frequency of phylogenetically diverse reductive dehalogenase-homologous genes in deep subseafloor sedimentary metagenomes.</title>
        <authorList>
            <person name="Kawai M."/>
            <person name="Futagami T."/>
            <person name="Toyoda A."/>
            <person name="Takaki Y."/>
            <person name="Nishi S."/>
            <person name="Hori S."/>
            <person name="Arai W."/>
            <person name="Tsubouchi T."/>
            <person name="Morono Y."/>
            <person name="Uchiyama I."/>
            <person name="Ito T."/>
            <person name="Fujiyama A."/>
            <person name="Inagaki F."/>
            <person name="Takami H."/>
        </authorList>
    </citation>
    <scope>NUCLEOTIDE SEQUENCE</scope>
    <source>
        <strain evidence="1">Expedition CK06-06</strain>
    </source>
</reference>
<sequence>RVTECKESPWSQIIRQNCEVREKWLKQQIVTQW</sequence>
<proteinExistence type="predicted"/>
<protein>
    <submittedName>
        <fullName evidence="1">Uncharacterized protein</fullName>
    </submittedName>
</protein>